<gene>
    <name evidence="25" type="ORF">Tasa_017_153</name>
</gene>
<evidence type="ECO:0000256" key="3">
    <source>
        <dbReference type="ARBA" id="ARBA00005119"/>
    </source>
</evidence>
<dbReference type="Proteomes" id="UP000032679">
    <property type="component" value="Unassembled WGS sequence"/>
</dbReference>
<feature type="transmembrane region" description="Helical" evidence="24">
    <location>
        <begin position="123"/>
        <end position="144"/>
    </location>
</feature>
<comment type="subcellular location">
    <subcellularLocation>
        <location evidence="2">Cell membrane</location>
        <topology evidence="2">Multi-pass membrane protein</topology>
    </subcellularLocation>
</comment>
<evidence type="ECO:0000256" key="1">
    <source>
        <dbReference type="ARBA" id="ARBA00001698"/>
    </source>
</evidence>
<keyword evidence="9" id="KW-0444">Lipid biosynthesis</keyword>
<keyword evidence="17" id="KW-1208">Phospholipid metabolism</keyword>
<dbReference type="AlphaFoldDB" id="A0A0D6MLJ8"/>
<evidence type="ECO:0000313" key="26">
    <source>
        <dbReference type="Proteomes" id="UP000032679"/>
    </source>
</evidence>
<comment type="pathway">
    <text evidence="3">Phospholipid metabolism; CDP-diacylglycerol biosynthesis; CDP-diacylglycerol from sn-glycerol 3-phosphate: step 3/3.</text>
</comment>
<dbReference type="STRING" id="1231623.Tasa_017_153"/>
<comment type="pathway">
    <text evidence="4">Lipid metabolism.</text>
</comment>
<evidence type="ECO:0000313" key="25">
    <source>
        <dbReference type="EMBL" id="GAN54270.1"/>
    </source>
</evidence>
<dbReference type="EMBL" id="BALE01000017">
    <property type="protein sequence ID" value="GAN54270.1"/>
    <property type="molecule type" value="Genomic_DNA"/>
</dbReference>
<evidence type="ECO:0000256" key="9">
    <source>
        <dbReference type="ARBA" id="ARBA00022516"/>
    </source>
</evidence>
<evidence type="ECO:0000256" key="15">
    <source>
        <dbReference type="ARBA" id="ARBA00023136"/>
    </source>
</evidence>
<sequence>MAGRGGGWRDLRLRLISAAVLVPLALFCIWAGGVVYDALIVLVMAGMAFEGAALLGLPWRSWRGILFVVWPAVAAVAALRSEWRAAFSVVGAGLLFGGPLWIVQIVAGIGGLSLLWLRGLPHGALQVLFVIVVVMASDTCAYVAGRLFGGPKLAPSISPGKTWSGSGGGFVGAVLLGALVASAWADPVGGAVTGGLLGIFAQCGDLTESAAKRRLGVKDSGALIPGHGGLLDRFDGLLAAAPLAALLSLAAGTRPFWSVPLRAVGIMP</sequence>
<evidence type="ECO:0000256" key="13">
    <source>
        <dbReference type="ARBA" id="ARBA00022989"/>
    </source>
</evidence>
<dbReference type="GO" id="GO:0016024">
    <property type="term" value="P:CDP-diacylglycerol biosynthetic process"/>
    <property type="evidence" value="ECO:0007669"/>
    <property type="project" value="TreeGrafter"/>
</dbReference>
<evidence type="ECO:0000256" key="4">
    <source>
        <dbReference type="ARBA" id="ARBA00005189"/>
    </source>
</evidence>
<protein>
    <recommendedName>
        <fullName evidence="7">Phosphatidate cytidylyltransferase</fullName>
        <ecNumber evidence="6">2.7.7.41</ecNumber>
    </recommendedName>
    <alternativeName>
        <fullName evidence="20">CDP-DAG synthase</fullName>
    </alternativeName>
    <alternativeName>
        <fullName evidence="22">CDP-DG synthase</fullName>
    </alternativeName>
    <alternativeName>
        <fullName evidence="18">CDP-diacylglycerol synthase</fullName>
    </alternativeName>
    <alternativeName>
        <fullName evidence="21">CDP-diglyceride pyrophosphorylase</fullName>
    </alternativeName>
    <alternativeName>
        <fullName evidence="23">CDP-diglyceride synthase</fullName>
    </alternativeName>
    <alternativeName>
        <fullName evidence="19">CTP:phosphatidate cytidylyltransferase</fullName>
    </alternativeName>
</protein>
<keyword evidence="14" id="KW-0443">Lipid metabolism</keyword>
<keyword evidence="12 25" id="KW-0548">Nucleotidyltransferase</keyword>
<feature type="transmembrane region" description="Helical" evidence="24">
    <location>
        <begin position="61"/>
        <end position="79"/>
    </location>
</feature>
<evidence type="ECO:0000256" key="2">
    <source>
        <dbReference type="ARBA" id="ARBA00004651"/>
    </source>
</evidence>
<dbReference type="GO" id="GO:0005886">
    <property type="term" value="C:plasma membrane"/>
    <property type="evidence" value="ECO:0007669"/>
    <property type="project" value="UniProtKB-SubCell"/>
</dbReference>
<evidence type="ECO:0000256" key="14">
    <source>
        <dbReference type="ARBA" id="ARBA00023098"/>
    </source>
</evidence>
<evidence type="ECO:0000256" key="23">
    <source>
        <dbReference type="ARBA" id="ARBA00033406"/>
    </source>
</evidence>
<keyword evidence="26" id="KW-1185">Reference proteome</keyword>
<evidence type="ECO:0000256" key="11">
    <source>
        <dbReference type="ARBA" id="ARBA00022692"/>
    </source>
</evidence>
<accession>A0A0D6MLJ8</accession>
<dbReference type="EC" id="2.7.7.41" evidence="6"/>
<dbReference type="OrthoDB" id="9799199at2"/>
<evidence type="ECO:0000256" key="8">
    <source>
        <dbReference type="ARBA" id="ARBA00022475"/>
    </source>
</evidence>
<dbReference type="PANTHER" id="PTHR46382:SF1">
    <property type="entry name" value="PHOSPHATIDATE CYTIDYLYLTRANSFERASE"/>
    <property type="match status" value="1"/>
</dbReference>
<evidence type="ECO:0000256" key="17">
    <source>
        <dbReference type="ARBA" id="ARBA00023264"/>
    </source>
</evidence>
<feature type="transmembrane region" description="Helical" evidence="24">
    <location>
        <begin position="86"/>
        <end position="117"/>
    </location>
</feature>
<keyword evidence="11 24" id="KW-0812">Transmembrane</keyword>
<keyword evidence="8" id="KW-1003">Cell membrane</keyword>
<keyword evidence="15 24" id="KW-0472">Membrane</keyword>
<evidence type="ECO:0000256" key="24">
    <source>
        <dbReference type="SAM" id="Phobius"/>
    </source>
</evidence>
<proteinExistence type="inferred from homology"/>
<evidence type="ECO:0000256" key="22">
    <source>
        <dbReference type="ARBA" id="ARBA00032743"/>
    </source>
</evidence>
<evidence type="ECO:0000256" key="5">
    <source>
        <dbReference type="ARBA" id="ARBA00010185"/>
    </source>
</evidence>
<feature type="transmembrane region" description="Helical" evidence="24">
    <location>
        <begin position="237"/>
        <end position="257"/>
    </location>
</feature>
<keyword evidence="13 24" id="KW-1133">Transmembrane helix</keyword>
<feature type="transmembrane region" description="Helical" evidence="24">
    <location>
        <begin position="21"/>
        <end position="49"/>
    </location>
</feature>
<evidence type="ECO:0000256" key="18">
    <source>
        <dbReference type="ARBA" id="ARBA00029893"/>
    </source>
</evidence>
<comment type="catalytic activity">
    <reaction evidence="1">
        <text>a 1,2-diacyl-sn-glycero-3-phosphate + CTP + H(+) = a CDP-1,2-diacyl-sn-glycerol + diphosphate</text>
        <dbReference type="Rhea" id="RHEA:16229"/>
        <dbReference type="ChEBI" id="CHEBI:15378"/>
        <dbReference type="ChEBI" id="CHEBI:33019"/>
        <dbReference type="ChEBI" id="CHEBI:37563"/>
        <dbReference type="ChEBI" id="CHEBI:58332"/>
        <dbReference type="ChEBI" id="CHEBI:58608"/>
        <dbReference type="EC" id="2.7.7.41"/>
    </reaction>
</comment>
<feature type="transmembrane region" description="Helical" evidence="24">
    <location>
        <begin position="165"/>
        <end position="185"/>
    </location>
</feature>
<evidence type="ECO:0000256" key="20">
    <source>
        <dbReference type="ARBA" id="ARBA00032253"/>
    </source>
</evidence>
<comment type="similarity">
    <text evidence="5">Belongs to the CDS family.</text>
</comment>
<dbReference type="GO" id="GO:0004605">
    <property type="term" value="F:phosphatidate cytidylyltransferase activity"/>
    <property type="evidence" value="ECO:0007669"/>
    <property type="project" value="UniProtKB-EC"/>
</dbReference>
<organism evidence="25 26">
    <name type="scientific">Tanticharoenia sakaeratensis NBRC 103193</name>
    <dbReference type="NCBI Taxonomy" id="1231623"/>
    <lineage>
        <taxon>Bacteria</taxon>
        <taxon>Pseudomonadati</taxon>
        <taxon>Pseudomonadota</taxon>
        <taxon>Alphaproteobacteria</taxon>
        <taxon>Acetobacterales</taxon>
        <taxon>Acetobacteraceae</taxon>
        <taxon>Tanticharoenia</taxon>
    </lineage>
</organism>
<evidence type="ECO:0000256" key="7">
    <source>
        <dbReference type="ARBA" id="ARBA00019373"/>
    </source>
</evidence>
<dbReference type="PANTHER" id="PTHR46382">
    <property type="entry name" value="PHOSPHATIDATE CYTIDYLYLTRANSFERASE"/>
    <property type="match status" value="1"/>
</dbReference>
<evidence type="ECO:0000256" key="21">
    <source>
        <dbReference type="ARBA" id="ARBA00032396"/>
    </source>
</evidence>
<comment type="caution">
    <text evidence="25">The sequence shown here is derived from an EMBL/GenBank/DDBJ whole genome shotgun (WGS) entry which is preliminary data.</text>
</comment>
<evidence type="ECO:0000256" key="16">
    <source>
        <dbReference type="ARBA" id="ARBA00023209"/>
    </source>
</evidence>
<keyword evidence="16" id="KW-0594">Phospholipid biosynthesis</keyword>
<evidence type="ECO:0000256" key="6">
    <source>
        <dbReference type="ARBA" id="ARBA00012487"/>
    </source>
</evidence>
<reference evidence="25 26" key="1">
    <citation type="submission" date="2012-10" db="EMBL/GenBank/DDBJ databases">
        <title>Genome sequencing of Tanticharoenia sakaeratensis NBRC 103193.</title>
        <authorList>
            <person name="Azuma Y."/>
            <person name="Hadano H."/>
            <person name="Hirakawa H."/>
            <person name="Matsushita K."/>
        </authorList>
    </citation>
    <scope>NUCLEOTIDE SEQUENCE [LARGE SCALE GENOMIC DNA]</scope>
    <source>
        <strain evidence="25 26">NBRC 103193</strain>
    </source>
</reference>
<name>A0A0D6MLJ8_9PROT</name>
<dbReference type="Pfam" id="PF01148">
    <property type="entry name" value="CTP_transf_1"/>
    <property type="match status" value="1"/>
</dbReference>
<evidence type="ECO:0000256" key="10">
    <source>
        <dbReference type="ARBA" id="ARBA00022679"/>
    </source>
</evidence>
<keyword evidence="10 25" id="KW-0808">Transferase</keyword>
<evidence type="ECO:0000256" key="19">
    <source>
        <dbReference type="ARBA" id="ARBA00031825"/>
    </source>
</evidence>
<evidence type="ECO:0000256" key="12">
    <source>
        <dbReference type="ARBA" id="ARBA00022695"/>
    </source>
</evidence>